<proteinExistence type="predicted"/>
<accession>A0ABV8FCP4</accession>
<reference evidence="2" key="1">
    <citation type="journal article" date="2019" name="Int. J. Syst. Evol. Microbiol.">
        <title>The Global Catalogue of Microorganisms (GCM) 10K type strain sequencing project: providing services to taxonomists for standard genome sequencing and annotation.</title>
        <authorList>
            <consortium name="The Broad Institute Genomics Platform"/>
            <consortium name="The Broad Institute Genome Sequencing Center for Infectious Disease"/>
            <person name="Wu L."/>
            <person name="Ma J."/>
        </authorList>
    </citation>
    <scope>NUCLEOTIDE SEQUENCE [LARGE SCALE GENOMIC DNA]</scope>
    <source>
        <strain evidence="2">TBRC 7912</strain>
    </source>
</reference>
<gene>
    <name evidence="1" type="ORF">ACFOYY_40525</name>
</gene>
<evidence type="ECO:0000313" key="1">
    <source>
        <dbReference type="EMBL" id="MFC3986474.1"/>
    </source>
</evidence>
<dbReference type="Proteomes" id="UP001595698">
    <property type="component" value="Unassembled WGS sequence"/>
</dbReference>
<name>A0ABV8FCP4_9ACTN</name>
<protein>
    <submittedName>
        <fullName evidence="1">Uncharacterized protein</fullName>
    </submittedName>
</protein>
<organism evidence="1 2">
    <name type="scientific">Streptosporangium jomthongense</name>
    <dbReference type="NCBI Taxonomy" id="1193683"/>
    <lineage>
        <taxon>Bacteria</taxon>
        <taxon>Bacillati</taxon>
        <taxon>Actinomycetota</taxon>
        <taxon>Actinomycetes</taxon>
        <taxon>Streptosporangiales</taxon>
        <taxon>Streptosporangiaceae</taxon>
        <taxon>Streptosporangium</taxon>
    </lineage>
</organism>
<dbReference type="RefSeq" id="WP_386196743.1">
    <property type="nucleotide sequence ID" value="NZ_JBHSBC010000056.1"/>
</dbReference>
<dbReference type="EMBL" id="JBHSBC010000056">
    <property type="protein sequence ID" value="MFC3986474.1"/>
    <property type="molecule type" value="Genomic_DNA"/>
</dbReference>
<evidence type="ECO:0000313" key="2">
    <source>
        <dbReference type="Proteomes" id="UP001595698"/>
    </source>
</evidence>
<keyword evidence="2" id="KW-1185">Reference proteome</keyword>
<sequence length="89" mass="10238">MTWPPAGENWEGGYRDGQGRRWVHVPNEGWREVNPAPFLKAENSPPALEGRIIHEDDLWMHDDQEPVTLTTATSWDGKTLTVTCDQPWR</sequence>
<comment type="caution">
    <text evidence="1">The sequence shown here is derived from an EMBL/GenBank/DDBJ whole genome shotgun (WGS) entry which is preliminary data.</text>
</comment>